<gene>
    <name evidence="1" type="ORF">A2227_01005</name>
</gene>
<dbReference type="PANTHER" id="PTHR42967:SF1">
    <property type="entry name" value="MBL FOLD METALLO-HYDROLASE"/>
    <property type="match status" value="1"/>
</dbReference>
<evidence type="ECO:0000313" key="2">
    <source>
        <dbReference type="Proteomes" id="UP000178367"/>
    </source>
</evidence>
<dbReference type="STRING" id="1797994.A2227_01005"/>
<dbReference type="InterPro" id="IPR036866">
    <property type="entry name" value="RibonucZ/Hydroxyglut_hydro"/>
</dbReference>
<comment type="caution">
    <text evidence="1">The sequence shown here is derived from an EMBL/GenBank/DDBJ whole genome shotgun (WGS) entry which is preliminary data.</text>
</comment>
<dbReference type="AlphaFoldDB" id="A0A1F5SH42"/>
<name>A0A1F5SH42_9BACT</name>
<dbReference type="Gene3D" id="3.60.15.10">
    <property type="entry name" value="Ribonuclease Z/Hydroxyacylglutathione hydrolase-like"/>
    <property type="match status" value="1"/>
</dbReference>
<dbReference type="PANTHER" id="PTHR42967">
    <property type="entry name" value="METAL DEPENDENT HYDROLASE"/>
    <property type="match status" value="1"/>
</dbReference>
<reference evidence="1 2" key="1">
    <citation type="journal article" date="2016" name="Nat. Commun.">
        <title>Thousands of microbial genomes shed light on interconnected biogeochemical processes in an aquifer system.</title>
        <authorList>
            <person name="Anantharaman K."/>
            <person name="Brown C.T."/>
            <person name="Hug L.A."/>
            <person name="Sharon I."/>
            <person name="Castelle C.J."/>
            <person name="Probst A.J."/>
            <person name="Thomas B.C."/>
            <person name="Singh A."/>
            <person name="Wilkins M.J."/>
            <person name="Karaoz U."/>
            <person name="Brodie E.L."/>
            <person name="Williams K.H."/>
            <person name="Hubbard S.S."/>
            <person name="Banfield J.F."/>
        </authorList>
    </citation>
    <scope>NUCLEOTIDE SEQUENCE [LARGE SCALE GENOMIC DNA]</scope>
</reference>
<dbReference type="Pfam" id="PF13483">
    <property type="entry name" value="Lactamase_B_3"/>
    <property type="match status" value="1"/>
</dbReference>
<organism evidence="1 2">
    <name type="scientific">Candidatus Falkowbacteria bacterium RIFOXYA2_FULL_47_19</name>
    <dbReference type="NCBI Taxonomy" id="1797994"/>
    <lineage>
        <taxon>Bacteria</taxon>
        <taxon>Candidatus Falkowiibacteriota</taxon>
    </lineage>
</organism>
<dbReference type="Proteomes" id="UP000178367">
    <property type="component" value="Unassembled WGS sequence"/>
</dbReference>
<protein>
    <recommendedName>
        <fullName evidence="3">MBL fold metallo-hydrolase</fullName>
    </recommendedName>
</protein>
<evidence type="ECO:0000313" key="1">
    <source>
        <dbReference type="EMBL" id="OGF25763.1"/>
    </source>
</evidence>
<sequence>MFITWLGHSCFKIQNKVGSDGITITTDPFDKSIGLKVPSFESDIVTVSHDHTDHNNVKALRGTPFIIDQAGEYDVKGITIAGAESDHDDKRGKERGKNIIFRIEVDDISVSHLGDLGHILDSKQLDLMVGTDILLIPVGGTYTINAKTAVEIVSQIEPRIIIPMHYALPGLKVKLDGVDKFIKEMGLKPTYEDKLKITKKELPQEDVELVILKP</sequence>
<dbReference type="SUPFAM" id="SSF56281">
    <property type="entry name" value="Metallo-hydrolase/oxidoreductase"/>
    <property type="match status" value="1"/>
</dbReference>
<accession>A0A1F5SH42</accession>
<dbReference type="EMBL" id="MFGB01000020">
    <property type="protein sequence ID" value="OGF25763.1"/>
    <property type="molecule type" value="Genomic_DNA"/>
</dbReference>
<proteinExistence type="predicted"/>
<evidence type="ECO:0008006" key="3">
    <source>
        <dbReference type="Google" id="ProtNLM"/>
    </source>
</evidence>